<dbReference type="Pfam" id="PF05193">
    <property type="entry name" value="Peptidase_M16_C"/>
    <property type="match status" value="1"/>
</dbReference>
<accession>A0A0U3L9R9</accession>
<dbReference type="SUPFAM" id="SSF63411">
    <property type="entry name" value="LuxS/MPP-like metallohydrolase"/>
    <property type="match status" value="2"/>
</dbReference>
<dbReference type="InterPro" id="IPR011249">
    <property type="entry name" value="Metalloenz_LuxS/M16"/>
</dbReference>
<dbReference type="Proteomes" id="UP000060699">
    <property type="component" value="Chromosome"/>
</dbReference>
<keyword evidence="2" id="KW-1185">Reference proteome</keyword>
<dbReference type="STRING" id="76731.RD2015_312"/>
<gene>
    <name evidence="1" type="ORF">RD2015_312</name>
</gene>
<protein>
    <submittedName>
        <fullName evidence="1">Uncharacterized protein</fullName>
    </submittedName>
</protein>
<dbReference type="Gene3D" id="3.30.830.10">
    <property type="entry name" value="Metalloenzyme, LuxS/M16 peptidase-like"/>
    <property type="match status" value="2"/>
</dbReference>
<reference evidence="1 2" key="1">
    <citation type="submission" date="2015-12" db="EMBL/GenBank/DDBJ databases">
        <title>Complete genome of Roseateles depolymerans KCTC 42856.</title>
        <authorList>
            <person name="Kim K.M."/>
        </authorList>
    </citation>
    <scope>NUCLEOTIDE SEQUENCE [LARGE SCALE GENOMIC DNA]</scope>
    <source>
        <strain evidence="1 2">KCTC 42856</strain>
    </source>
</reference>
<proteinExistence type="predicted"/>
<dbReference type="OrthoDB" id="9811314at2"/>
<dbReference type="EMBL" id="CP013729">
    <property type="protein sequence ID" value="ALV04815.1"/>
    <property type="molecule type" value="Genomic_DNA"/>
</dbReference>
<organism evidence="1 2">
    <name type="scientific">Roseateles depolymerans</name>
    <dbReference type="NCBI Taxonomy" id="76731"/>
    <lineage>
        <taxon>Bacteria</taxon>
        <taxon>Pseudomonadati</taxon>
        <taxon>Pseudomonadota</taxon>
        <taxon>Betaproteobacteria</taxon>
        <taxon>Burkholderiales</taxon>
        <taxon>Sphaerotilaceae</taxon>
        <taxon>Roseateles</taxon>
    </lineage>
</organism>
<dbReference type="KEGG" id="rdp:RD2015_312"/>
<evidence type="ECO:0000313" key="1">
    <source>
        <dbReference type="EMBL" id="ALV04815.1"/>
    </source>
</evidence>
<name>A0A0U3L9R9_9BURK</name>
<evidence type="ECO:0000313" key="2">
    <source>
        <dbReference type="Proteomes" id="UP000060699"/>
    </source>
</evidence>
<dbReference type="GO" id="GO:0046872">
    <property type="term" value="F:metal ion binding"/>
    <property type="evidence" value="ECO:0007669"/>
    <property type="project" value="InterPro"/>
</dbReference>
<sequence>MTLKRRELMLGAGLAGAWPMLQARTQASSPAGTPGGFDTPPEVPPAPAVPSLTLQQARLPNGLRLMVLQRPGAVRTSMRLIGAGGWLKDPAGREGLAEVALTMLAQGANRGNEAMDSADIAYASDLLGRPLRLDLSPATAEVALEALPDQCDDAVSLMADLVGAPALSFEALEHVRSRAQDALLLRRADAEQLAPWVGRRLFWGTAYPLATAASLKRLRRDEVQAFHRLYWQPDRTQMLFCGDLTLDTARQWAEDLYDDWRAPKNPPASLTARTADKGVAAAAQPAPVARLIPLPRALGCRMVLQTAVPRSTPPALRALARHLLQQRLMEALPWPWRSDMEAPGGPVCWRLSLSLPPEAVPDLLAQAREQLPKLADAPVTPEDLAMAQALALGEWQSRLQSAPDALLAEALGQGELDDVLQWPQRLRAVSAPVLQLLLASSWRESRTQVLLVGEAGPPEPLQRAWPGVSVVRMAAVIGE</sequence>
<dbReference type="InterPro" id="IPR007863">
    <property type="entry name" value="Peptidase_M16_C"/>
</dbReference>
<dbReference type="AlphaFoldDB" id="A0A0U3L9R9"/>
<dbReference type="RefSeq" id="WP_058933391.1">
    <property type="nucleotide sequence ID" value="NZ_CP013729.1"/>
</dbReference>